<dbReference type="Proteomes" id="UP000789342">
    <property type="component" value="Unassembled WGS sequence"/>
</dbReference>
<protein>
    <submittedName>
        <fullName evidence="2">10896_t:CDS:1</fullName>
    </submittedName>
</protein>
<feature type="compositionally biased region" description="Basic residues" evidence="1">
    <location>
        <begin position="394"/>
        <end position="413"/>
    </location>
</feature>
<sequence length="437" mass="49529">NSIRSFMDYAFEGTPRQAKFAAIILNHVPRKEEICSDLLKEIVPKLSLTSQHLLAHLSALSQCALFSPETFEEESEATTNFIIKQLIMKTQQKTTPDSDIDWVDDDELNDECKAKVLGLKVLVNRLLAVSKTDAAVDLAKPVFKLLWTLIREGGELLPDKSTSPSFQSRLRLAAARSVLKLAKQKIYDSMISVAEFQELALMIQDSCYQVRLAFASRLVKYCGGYQLHARFLSIFFLVAHDPMNDIREMESVKVFLLRQSRISRKIHEDNPMLFEMSLVRLIYLLLHHPDFSCEPEVLGEFTVYINFFLDTIANSENVSFLLYIAGRLKQVRDAQSLDQSENLYILSDITQYLIRAKSKTNSWSLPAYPGQAKLPGDLFKNLPSPEVITESKVIKKTRKKSSGQSPPKRRKTGKSTSEKPQLAIRKTAPRAAKSKIP</sequence>
<gene>
    <name evidence="2" type="ORF">AMORRO_LOCUS13850</name>
</gene>
<dbReference type="OrthoDB" id="2440422at2759"/>
<evidence type="ECO:0000256" key="1">
    <source>
        <dbReference type="SAM" id="MobiDB-lite"/>
    </source>
</evidence>
<comment type="caution">
    <text evidence="2">The sequence shown here is derived from an EMBL/GenBank/DDBJ whole genome shotgun (WGS) entry which is preliminary data.</text>
</comment>
<feature type="region of interest" description="Disordered" evidence="1">
    <location>
        <begin position="390"/>
        <end position="437"/>
    </location>
</feature>
<accession>A0A9N9IC30</accession>
<dbReference type="EMBL" id="CAJVPV010025349">
    <property type="protein sequence ID" value="CAG8728710.1"/>
    <property type="molecule type" value="Genomic_DNA"/>
</dbReference>
<dbReference type="Pfam" id="PF20168">
    <property type="entry name" value="PDS5"/>
    <property type="match status" value="1"/>
</dbReference>
<reference evidence="2" key="1">
    <citation type="submission" date="2021-06" db="EMBL/GenBank/DDBJ databases">
        <authorList>
            <person name="Kallberg Y."/>
            <person name="Tangrot J."/>
            <person name="Rosling A."/>
        </authorList>
    </citation>
    <scope>NUCLEOTIDE SEQUENCE</scope>
    <source>
        <strain evidence="2">CL551</strain>
    </source>
</reference>
<feature type="non-terminal residue" evidence="2">
    <location>
        <position position="1"/>
    </location>
</feature>
<keyword evidence="3" id="KW-1185">Reference proteome</keyword>
<organism evidence="2 3">
    <name type="scientific">Acaulospora morrowiae</name>
    <dbReference type="NCBI Taxonomy" id="94023"/>
    <lineage>
        <taxon>Eukaryota</taxon>
        <taxon>Fungi</taxon>
        <taxon>Fungi incertae sedis</taxon>
        <taxon>Mucoromycota</taxon>
        <taxon>Glomeromycotina</taxon>
        <taxon>Glomeromycetes</taxon>
        <taxon>Diversisporales</taxon>
        <taxon>Acaulosporaceae</taxon>
        <taxon>Acaulospora</taxon>
    </lineage>
</organism>
<evidence type="ECO:0000313" key="3">
    <source>
        <dbReference type="Proteomes" id="UP000789342"/>
    </source>
</evidence>
<evidence type="ECO:0000313" key="2">
    <source>
        <dbReference type="EMBL" id="CAG8728710.1"/>
    </source>
</evidence>
<name>A0A9N9IC30_9GLOM</name>
<feature type="non-terminal residue" evidence="2">
    <location>
        <position position="437"/>
    </location>
</feature>
<proteinExistence type="predicted"/>
<dbReference type="AlphaFoldDB" id="A0A9N9IC30"/>